<feature type="region of interest" description="Disordered" evidence="1">
    <location>
        <begin position="145"/>
        <end position="168"/>
    </location>
</feature>
<evidence type="ECO:0000256" key="1">
    <source>
        <dbReference type="SAM" id="MobiDB-lite"/>
    </source>
</evidence>
<name>A0A5M6BWQ3_9TREE</name>
<dbReference type="AlphaFoldDB" id="A0A5M6BWQ3"/>
<reference evidence="2" key="1">
    <citation type="submission" date="2017-08" db="EMBL/GenBank/DDBJ databases">
        <authorList>
            <person name="Cuomo C."/>
            <person name="Billmyre B."/>
            <person name="Heitman J."/>
        </authorList>
    </citation>
    <scope>NUCLEOTIDE SEQUENCE</scope>
    <source>
        <strain evidence="2">CBS 12478</strain>
    </source>
</reference>
<dbReference type="PANTHER" id="PTHR31551:SF1">
    <property type="entry name" value="COILED-COIL DOMAIN-CONTAINING PROTEIN 12"/>
    <property type="match status" value="1"/>
</dbReference>
<dbReference type="GO" id="GO:0071014">
    <property type="term" value="C:post-mRNA release spliceosomal complex"/>
    <property type="evidence" value="ECO:0007669"/>
    <property type="project" value="TreeGrafter"/>
</dbReference>
<dbReference type="PANTHER" id="PTHR31551">
    <property type="entry name" value="PRE-MRNA-SPLICING FACTOR CWF18"/>
    <property type="match status" value="1"/>
</dbReference>
<feature type="compositionally biased region" description="Basic and acidic residues" evidence="1">
    <location>
        <begin position="44"/>
        <end position="58"/>
    </location>
</feature>
<dbReference type="RefSeq" id="XP_031860192.1">
    <property type="nucleotide sequence ID" value="XM_032005473.1"/>
</dbReference>
<dbReference type="GeneID" id="43589622"/>
<dbReference type="GO" id="GO:0005684">
    <property type="term" value="C:U2-type spliceosomal complex"/>
    <property type="evidence" value="ECO:0007669"/>
    <property type="project" value="TreeGrafter"/>
</dbReference>
<keyword evidence="3" id="KW-1185">Reference proteome</keyword>
<protein>
    <submittedName>
        <fullName evidence="2">Uncharacterized protein</fullName>
    </submittedName>
</protein>
<dbReference type="Pfam" id="PF08315">
    <property type="entry name" value="cwf18"/>
    <property type="match status" value="1"/>
</dbReference>
<evidence type="ECO:0000313" key="3">
    <source>
        <dbReference type="Proteomes" id="UP000322225"/>
    </source>
</evidence>
<dbReference type="Proteomes" id="UP000322225">
    <property type="component" value="Chromosome 9"/>
</dbReference>
<dbReference type="OrthoDB" id="10261348at2759"/>
<evidence type="ECO:0000313" key="2">
    <source>
        <dbReference type="EMBL" id="WWD20600.1"/>
    </source>
</evidence>
<dbReference type="KEGG" id="ksn:43589622"/>
<accession>A0A5M6BWQ3</accession>
<gene>
    <name evidence="2" type="ORF">CI109_105076</name>
</gene>
<reference evidence="2" key="2">
    <citation type="submission" date="2024-01" db="EMBL/GenBank/DDBJ databases">
        <title>Comparative genomics of Cryptococcus and Kwoniella reveals pathogenesis evolution and contrasting modes of karyotype evolution via chromosome fusion or intercentromeric recombination.</title>
        <authorList>
            <person name="Coelho M.A."/>
            <person name="David-Palma M."/>
            <person name="Shea T."/>
            <person name="Bowers K."/>
            <person name="McGinley-Smith S."/>
            <person name="Mohammad A.W."/>
            <person name="Gnirke A."/>
            <person name="Yurkov A.M."/>
            <person name="Nowrousian M."/>
            <person name="Sun S."/>
            <person name="Cuomo C.A."/>
            <person name="Heitman J."/>
        </authorList>
    </citation>
    <scope>NUCLEOTIDE SEQUENCE</scope>
    <source>
        <strain evidence="2">CBS 12478</strain>
    </source>
</reference>
<feature type="region of interest" description="Disordered" evidence="1">
    <location>
        <begin position="21"/>
        <end position="66"/>
    </location>
</feature>
<proteinExistence type="predicted"/>
<dbReference type="InterPro" id="IPR013169">
    <property type="entry name" value="mRNA_splic_Cwf18-like"/>
</dbReference>
<dbReference type="EMBL" id="CP144059">
    <property type="protein sequence ID" value="WWD20600.1"/>
    <property type="molecule type" value="Genomic_DNA"/>
</dbReference>
<organism evidence="2 3">
    <name type="scientific">Kwoniella shandongensis</name>
    <dbReference type="NCBI Taxonomy" id="1734106"/>
    <lineage>
        <taxon>Eukaryota</taxon>
        <taxon>Fungi</taxon>
        <taxon>Dikarya</taxon>
        <taxon>Basidiomycota</taxon>
        <taxon>Agaricomycotina</taxon>
        <taxon>Tremellomycetes</taxon>
        <taxon>Tremellales</taxon>
        <taxon>Cryptococcaceae</taxon>
        <taxon>Kwoniella</taxon>
    </lineage>
</organism>
<sequence>METNLAATTAARKERLIALRRRKEAADAGDGTNGGPSHFAFKQRNFDPETRTLRKRGEEDEVEDTVEKAVEGLAEQIIKEDEEKRKEELDLFNIQPKRVNWDLKRDMTNRMAKLDRKTNEAIATIFRQRLQAMRKDQNPDAQVDLLASMNANQQERDDAAAGSDSDSE</sequence>